<reference evidence="1" key="1">
    <citation type="submission" date="2019-12" db="EMBL/GenBank/DDBJ databases">
        <title>An insight into the sialome of adult female Ixodes ricinus ticks feeding for 6 days.</title>
        <authorList>
            <person name="Perner J."/>
            <person name="Ribeiro J.M.C."/>
        </authorList>
    </citation>
    <scope>NUCLEOTIDE SEQUENCE</scope>
    <source>
        <strain evidence="1">Semi-engorged</strain>
        <tissue evidence="1">Salivary glands</tissue>
    </source>
</reference>
<organism evidence="1">
    <name type="scientific">Ixodes ricinus</name>
    <name type="common">Common tick</name>
    <name type="synonym">Acarus ricinus</name>
    <dbReference type="NCBI Taxonomy" id="34613"/>
    <lineage>
        <taxon>Eukaryota</taxon>
        <taxon>Metazoa</taxon>
        <taxon>Ecdysozoa</taxon>
        <taxon>Arthropoda</taxon>
        <taxon>Chelicerata</taxon>
        <taxon>Arachnida</taxon>
        <taxon>Acari</taxon>
        <taxon>Parasitiformes</taxon>
        <taxon>Ixodida</taxon>
        <taxon>Ixodoidea</taxon>
        <taxon>Ixodidae</taxon>
        <taxon>Ixodinae</taxon>
        <taxon>Ixodes</taxon>
    </lineage>
</organism>
<dbReference type="EMBL" id="GIFC01003767">
    <property type="protein sequence ID" value="MXU85850.1"/>
    <property type="molecule type" value="Transcribed_RNA"/>
</dbReference>
<proteinExistence type="predicted"/>
<evidence type="ECO:0000313" key="1">
    <source>
        <dbReference type="EMBL" id="MXU85850.1"/>
    </source>
</evidence>
<dbReference type="AlphaFoldDB" id="A0A6B0UAY2"/>
<accession>A0A6B0UAY2</accession>
<name>A0A6B0UAY2_IXORI</name>
<sequence length="88" mass="9880">MSGHIVAQSVLLRRCVCLKTSLQLATAKLRESHPCRLKCVPLTRSLKGPVVCLEVRSFPSITNMELKKGLLRTESSELLCQLSFYKFS</sequence>
<protein>
    <submittedName>
        <fullName evidence="1">Putative secreted protein</fullName>
    </submittedName>
</protein>